<dbReference type="Proteomes" id="UP000184420">
    <property type="component" value="Unassembled WGS sequence"/>
</dbReference>
<name>A0A1M7HX45_9BACT</name>
<dbReference type="InterPro" id="IPR051531">
    <property type="entry name" value="N-acetyltransferase"/>
</dbReference>
<dbReference type="InterPro" id="IPR000182">
    <property type="entry name" value="GNAT_dom"/>
</dbReference>
<dbReference type="AlphaFoldDB" id="A0A1M7HX45"/>
<keyword evidence="2" id="KW-0808">Transferase</keyword>
<evidence type="ECO:0000259" key="1">
    <source>
        <dbReference type="PROSITE" id="PS51186"/>
    </source>
</evidence>
<dbReference type="Gene3D" id="3.40.630.30">
    <property type="match status" value="1"/>
</dbReference>
<accession>A0A1M7HX45</accession>
<dbReference type="CDD" id="cd04301">
    <property type="entry name" value="NAT_SF"/>
    <property type="match status" value="1"/>
</dbReference>
<dbReference type="Pfam" id="PF13302">
    <property type="entry name" value="Acetyltransf_3"/>
    <property type="match status" value="1"/>
</dbReference>
<dbReference type="InterPro" id="IPR016181">
    <property type="entry name" value="Acyl_CoA_acyltransferase"/>
</dbReference>
<dbReference type="GO" id="GO:0016747">
    <property type="term" value="F:acyltransferase activity, transferring groups other than amino-acyl groups"/>
    <property type="evidence" value="ECO:0007669"/>
    <property type="project" value="InterPro"/>
</dbReference>
<dbReference type="PANTHER" id="PTHR43792:SF13">
    <property type="entry name" value="ACETYLTRANSFERASE"/>
    <property type="match status" value="1"/>
</dbReference>
<dbReference type="STRING" id="1419482.SAMN05444266_107417"/>
<proteinExistence type="predicted"/>
<reference evidence="2 3" key="1">
    <citation type="submission" date="2016-11" db="EMBL/GenBank/DDBJ databases">
        <authorList>
            <person name="Jaros S."/>
            <person name="Januszkiewicz K."/>
            <person name="Wedrychowicz H."/>
        </authorList>
    </citation>
    <scope>NUCLEOTIDE SEQUENCE [LARGE SCALE GENOMIC DNA]</scope>
    <source>
        <strain evidence="2 3">DSM 27406</strain>
    </source>
</reference>
<gene>
    <name evidence="2" type="ORF">SAMN05444266_107417</name>
</gene>
<evidence type="ECO:0000313" key="3">
    <source>
        <dbReference type="Proteomes" id="UP000184420"/>
    </source>
</evidence>
<organism evidence="2 3">
    <name type="scientific">Chitinophaga jiangningensis</name>
    <dbReference type="NCBI Taxonomy" id="1419482"/>
    <lineage>
        <taxon>Bacteria</taxon>
        <taxon>Pseudomonadati</taxon>
        <taxon>Bacteroidota</taxon>
        <taxon>Chitinophagia</taxon>
        <taxon>Chitinophagales</taxon>
        <taxon>Chitinophagaceae</taxon>
        <taxon>Chitinophaga</taxon>
    </lineage>
</organism>
<evidence type="ECO:0000313" key="2">
    <source>
        <dbReference type="EMBL" id="SHM33055.1"/>
    </source>
</evidence>
<dbReference type="PANTHER" id="PTHR43792">
    <property type="entry name" value="GNAT FAMILY, PUTATIVE (AFU_ORTHOLOGUE AFUA_3G00765)-RELATED-RELATED"/>
    <property type="match status" value="1"/>
</dbReference>
<feature type="domain" description="N-acetyltransferase" evidence="1">
    <location>
        <begin position="25"/>
        <end position="168"/>
    </location>
</feature>
<dbReference type="OrthoDB" id="9811523at2"/>
<sequence length="168" mass="19161">MLPLTTSRLMVYPCRLPLLTHIYLGNEQAATALDAYIPAEWPPEDLKEMIPYFIESLQHDPKAFPWLFWIIVTRAERTVIGNVGFKGRPDKNGQAEISYYLLPAYRGQGYMREAAAALISWAFTATPVRRIVAECDATNIASLRVLQKLGMRLGYKSGDMLYWHLPKK</sequence>
<keyword evidence="3" id="KW-1185">Reference proteome</keyword>
<dbReference type="RefSeq" id="WP_073084533.1">
    <property type="nucleotide sequence ID" value="NZ_FRBL01000007.1"/>
</dbReference>
<dbReference type="PROSITE" id="PS51186">
    <property type="entry name" value="GNAT"/>
    <property type="match status" value="1"/>
</dbReference>
<protein>
    <submittedName>
        <fullName evidence="2">Protein N-acetyltransferase, RimJ/RimL family</fullName>
    </submittedName>
</protein>
<dbReference type="SUPFAM" id="SSF55729">
    <property type="entry name" value="Acyl-CoA N-acyltransferases (Nat)"/>
    <property type="match status" value="1"/>
</dbReference>
<dbReference type="EMBL" id="FRBL01000007">
    <property type="protein sequence ID" value="SHM33055.1"/>
    <property type="molecule type" value="Genomic_DNA"/>
</dbReference>